<dbReference type="RefSeq" id="WP_279546203.1">
    <property type="nucleotide sequence ID" value="NZ_JAAONY010000003.1"/>
</dbReference>
<reference evidence="2 3" key="1">
    <citation type="submission" date="2020-08" db="EMBL/GenBank/DDBJ databases">
        <title>Genomic Encyclopedia of Type Strains, Phase IV (KMG-IV): sequencing the most valuable type-strain genomes for metagenomic binning, comparative biology and taxonomic classification.</title>
        <authorList>
            <person name="Goeker M."/>
        </authorList>
    </citation>
    <scope>NUCLEOTIDE SEQUENCE [LARGE SCALE GENOMIC DNA]</scope>
    <source>
        <strain evidence="2 3">DSM 22368</strain>
    </source>
</reference>
<proteinExistence type="predicted"/>
<organism evidence="2 3">
    <name type="scientific">Pseudoteredinibacter isoporae</name>
    <dbReference type="NCBI Taxonomy" id="570281"/>
    <lineage>
        <taxon>Bacteria</taxon>
        <taxon>Pseudomonadati</taxon>
        <taxon>Pseudomonadota</taxon>
        <taxon>Gammaproteobacteria</taxon>
        <taxon>Cellvibrionales</taxon>
        <taxon>Cellvibrionaceae</taxon>
        <taxon>Pseudoteredinibacter</taxon>
    </lineage>
</organism>
<keyword evidence="3" id="KW-1185">Reference proteome</keyword>
<evidence type="ECO:0000313" key="3">
    <source>
        <dbReference type="Proteomes" id="UP000528457"/>
    </source>
</evidence>
<keyword evidence="1" id="KW-0472">Membrane</keyword>
<evidence type="ECO:0000313" key="2">
    <source>
        <dbReference type="EMBL" id="MBB6523129.1"/>
    </source>
</evidence>
<accession>A0A7X0MYI6</accession>
<dbReference type="EMBL" id="JACHHT010000003">
    <property type="protein sequence ID" value="MBB6523129.1"/>
    <property type="molecule type" value="Genomic_DNA"/>
</dbReference>
<protein>
    <recommendedName>
        <fullName evidence="4">DUF3149 domain-containing protein</fullName>
    </recommendedName>
</protein>
<dbReference type="Proteomes" id="UP000528457">
    <property type="component" value="Unassembled WGS sequence"/>
</dbReference>
<sequence>MYLDDAVIAGVVIVVATTVITLYIGRFMYRHVKDDIKKSGK</sequence>
<name>A0A7X0MYI6_9GAMM</name>
<dbReference type="InParanoid" id="A0A7X0MYI6"/>
<gene>
    <name evidence="2" type="ORF">HNR48_003431</name>
</gene>
<evidence type="ECO:0008006" key="4">
    <source>
        <dbReference type="Google" id="ProtNLM"/>
    </source>
</evidence>
<keyword evidence="1" id="KW-1133">Transmembrane helix</keyword>
<comment type="caution">
    <text evidence="2">The sequence shown here is derived from an EMBL/GenBank/DDBJ whole genome shotgun (WGS) entry which is preliminary data.</text>
</comment>
<keyword evidence="1" id="KW-0812">Transmembrane</keyword>
<evidence type="ECO:0000256" key="1">
    <source>
        <dbReference type="SAM" id="Phobius"/>
    </source>
</evidence>
<feature type="transmembrane region" description="Helical" evidence="1">
    <location>
        <begin position="6"/>
        <end position="29"/>
    </location>
</feature>
<dbReference type="AlphaFoldDB" id="A0A7X0MYI6"/>